<evidence type="ECO:0000256" key="2">
    <source>
        <dbReference type="SAM" id="Phobius"/>
    </source>
</evidence>
<accession>A0A2A3YN32</accession>
<comment type="caution">
    <text evidence="3">The sequence shown here is derived from an EMBL/GenBank/DDBJ whole genome shotgun (WGS) entry which is preliminary data.</text>
</comment>
<name>A0A2A3YN32_9MICO</name>
<organism evidence="3 4">
    <name type="scientific">Brachybacterium alimentarium</name>
    <dbReference type="NCBI Taxonomy" id="47845"/>
    <lineage>
        <taxon>Bacteria</taxon>
        <taxon>Bacillati</taxon>
        <taxon>Actinomycetota</taxon>
        <taxon>Actinomycetes</taxon>
        <taxon>Micrococcales</taxon>
        <taxon>Dermabacteraceae</taxon>
        <taxon>Brachybacterium</taxon>
    </lineage>
</organism>
<feature type="compositionally biased region" description="Low complexity" evidence="1">
    <location>
        <begin position="1"/>
        <end position="21"/>
    </location>
</feature>
<evidence type="ECO:0000313" key="4">
    <source>
        <dbReference type="Proteomes" id="UP000218598"/>
    </source>
</evidence>
<protein>
    <recommendedName>
        <fullName evidence="5">DUF4282 domain-containing protein</fullName>
    </recommendedName>
</protein>
<dbReference type="EMBL" id="NRGR01000005">
    <property type="protein sequence ID" value="PCC40629.1"/>
    <property type="molecule type" value="Genomic_DNA"/>
</dbReference>
<dbReference type="OrthoDB" id="4808511at2"/>
<feature type="region of interest" description="Disordered" evidence="1">
    <location>
        <begin position="1"/>
        <end position="44"/>
    </location>
</feature>
<evidence type="ECO:0000256" key="1">
    <source>
        <dbReference type="SAM" id="MobiDB-lite"/>
    </source>
</evidence>
<feature type="transmembrane region" description="Helical" evidence="2">
    <location>
        <begin position="248"/>
        <end position="270"/>
    </location>
</feature>
<sequence length="299" mass="31924">MHWRRAPAAAPSPRTSRSSRSGWISPRPERPQDAGPPRTELPHAVADLGLRSSVACGHGSALWFPWGQYEGIGSRSGPSSRAPRTSHRRMKDVNRAMTHPSDGDQFASPHPEQNSSADQPWAASEQPQSPHGDAQVPGADQSSTPYEQGPPTYGQGSPAYGQGSPAAGPQIPQETPGAPAPTAQGEAGFFRALFDFTFTHFITVKFSAFLYIVAFLVAILMWLGQILMAILFGVALGSANSYFDEASFNAVPLVLAIVFGWIPSVISLIAMRLGLEFSVATVRTAQNTKTIAEAATATR</sequence>
<gene>
    <name evidence="3" type="ORF">CIK66_02320</name>
</gene>
<proteinExistence type="predicted"/>
<feature type="transmembrane region" description="Helical" evidence="2">
    <location>
        <begin position="208"/>
        <end position="236"/>
    </location>
</feature>
<evidence type="ECO:0000313" key="3">
    <source>
        <dbReference type="EMBL" id="PCC40629.1"/>
    </source>
</evidence>
<feature type="compositionally biased region" description="Low complexity" evidence="1">
    <location>
        <begin position="71"/>
        <end position="83"/>
    </location>
</feature>
<reference evidence="3 4" key="1">
    <citation type="journal article" date="2017" name="Elife">
        <title>Extensive horizontal gene transfer in cheese-associated bacteria.</title>
        <authorList>
            <person name="Bonham K.S."/>
            <person name="Wolfe B.E."/>
            <person name="Dutton R.J."/>
        </authorList>
    </citation>
    <scope>NUCLEOTIDE SEQUENCE [LARGE SCALE GENOMIC DNA]</scope>
    <source>
        <strain evidence="3 4">341_9</strain>
    </source>
</reference>
<dbReference type="InterPro" id="IPR025557">
    <property type="entry name" value="DUF4282"/>
</dbReference>
<evidence type="ECO:0008006" key="5">
    <source>
        <dbReference type="Google" id="ProtNLM"/>
    </source>
</evidence>
<feature type="region of interest" description="Disordered" evidence="1">
    <location>
        <begin position="67"/>
        <end position="182"/>
    </location>
</feature>
<keyword evidence="2" id="KW-0472">Membrane</keyword>
<keyword evidence="2" id="KW-0812">Transmembrane</keyword>
<dbReference type="AlphaFoldDB" id="A0A2A3YN32"/>
<dbReference type="Proteomes" id="UP000218598">
    <property type="component" value="Unassembled WGS sequence"/>
</dbReference>
<dbReference type="Pfam" id="PF14110">
    <property type="entry name" value="DUF4282"/>
    <property type="match status" value="1"/>
</dbReference>
<keyword evidence="4" id="KW-1185">Reference proteome</keyword>
<keyword evidence="2" id="KW-1133">Transmembrane helix</keyword>